<keyword evidence="1" id="KW-0812">Transmembrane</keyword>
<feature type="transmembrane region" description="Helical" evidence="1">
    <location>
        <begin position="38"/>
        <end position="55"/>
    </location>
</feature>
<evidence type="ECO:0000256" key="1">
    <source>
        <dbReference type="SAM" id="Phobius"/>
    </source>
</evidence>
<keyword evidence="3" id="KW-1185">Reference proteome</keyword>
<evidence type="ECO:0000313" key="2">
    <source>
        <dbReference type="EMBL" id="WMS88754.1"/>
    </source>
</evidence>
<proteinExistence type="predicted"/>
<dbReference type="AlphaFoldDB" id="A0AA51RWI2"/>
<reference evidence="2 3" key="1">
    <citation type="submission" date="2023-08" db="EMBL/GenBank/DDBJ databases">
        <title>Pleionea litopenaei sp. nov., isolated from stomach of juvenile Litopenaeus vannamei.</title>
        <authorList>
            <person name="Rho A.M."/>
            <person name="Hwang C.Y."/>
        </authorList>
    </citation>
    <scope>NUCLEOTIDE SEQUENCE [LARGE SCALE GENOMIC DNA]</scope>
    <source>
        <strain evidence="2 3">HL-JVS1</strain>
    </source>
</reference>
<dbReference type="Proteomes" id="UP001239782">
    <property type="component" value="Chromosome"/>
</dbReference>
<dbReference type="EMBL" id="CP133548">
    <property type="protein sequence ID" value="WMS88754.1"/>
    <property type="molecule type" value="Genomic_DNA"/>
</dbReference>
<organism evidence="2 3">
    <name type="scientific">Pleionea litopenaei</name>
    <dbReference type="NCBI Taxonomy" id="3070815"/>
    <lineage>
        <taxon>Bacteria</taxon>
        <taxon>Pseudomonadati</taxon>
        <taxon>Pseudomonadota</taxon>
        <taxon>Gammaproteobacteria</taxon>
        <taxon>Oceanospirillales</taxon>
        <taxon>Pleioneaceae</taxon>
        <taxon>Pleionea</taxon>
    </lineage>
</organism>
<keyword evidence="1" id="KW-1133">Transmembrane helix</keyword>
<accession>A0AA51RWI2</accession>
<dbReference type="RefSeq" id="WP_309203975.1">
    <property type="nucleotide sequence ID" value="NZ_CP133548.1"/>
</dbReference>
<name>A0AA51RWI2_9GAMM</name>
<dbReference type="KEGG" id="plei:Q9312_07505"/>
<gene>
    <name evidence="2" type="ORF">Q9312_07505</name>
</gene>
<sequence length="164" mass="18917">MYRFPKFKFTYYRLIYPGIFAMAFTVSAMMGVSITKSIFLGFGMVIALILLKVVTKLRRYKRFLTNVGDSYIPTEKEKEELVMAMVPFGHSSVSCMAQVSQKGIIVGRSGIYRLISWQDIRSIRKVFCYGHNVAELTLAENDRLLFIPYFSCIQEFWGSTEQVK</sequence>
<protein>
    <submittedName>
        <fullName evidence="2">Uncharacterized protein</fullName>
    </submittedName>
</protein>
<feature type="transmembrane region" description="Helical" evidence="1">
    <location>
        <begin position="12"/>
        <end position="32"/>
    </location>
</feature>
<keyword evidence="1" id="KW-0472">Membrane</keyword>
<evidence type="ECO:0000313" key="3">
    <source>
        <dbReference type="Proteomes" id="UP001239782"/>
    </source>
</evidence>